<dbReference type="InterPro" id="IPR011010">
    <property type="entry name" value="DNA_brk_join_enz"/>
</dbReference>
<dbReference type="InterPro" id="IPR004107">
    <property type="entry name" value="Integrase_SAM-like_N"/>
</dbReference>
<evidence type="ECO:0000259" key="6">
    <source>
        <dbReference type="PROSITE" id="PS51898"/>
    </source>
</evidence>
<dbReference type="GO" id="GO:0015074">
    <property type="term" value="P:DNA integration"/>
    <property type="evidence" value="ECO:0007669"/>
    <property type="project" value="UniProtKB-KW"/>
</dbReference>
<dbReference type="InterPro" id="IPR022000">
    <property type="entry name" value="Min27-like_integrase_DNA_bind"/>
</dbReference>
<dbReference type="Gene3D" id="1.10.443.10">
    <property type="entry name" value="Intergrase catalytic core"/>
    <property type="match status" value="1"/>
</dbReference>
<proteinExistence type="inferred from homology"/>
<dbReference type="Pfam" id="PF14659">
    <property type="entry name" value="Phage_int_SAM_3"/>
    <property type="match status" value="1"/>
</dbReference>
<evidence type="ECO:0000256" key="4">
    <source>
        <dbReference type="ARBA" id="ARBA00023172"/>
    </source>
</evidence>
<dbReference type="AlphaFoldDB" id="A0A3E0H732"/>
<dbReference type="InterPro" id="IPR002104">
    <property type="entry name" value="Integrase_catalytic"/>
</dbReference>
<feature type="domain" description="Tyr recombinase" evidence="6">
    <location>
        <begin position="195"/>
        <end position="380"/>
    </location>
</feature>
<keyword evidence="9" id="KW-1185">Reference proteome</keyword>
<dbReference type="RefSeq" id="WP_116208090.1">
    <property type="nucleotide sequence ID" value="NZ_QUNR01000002.1"/>
</dbReference>
<protein>
    <submittedName>
        <fullName evidence="8">Integrase</fullName>
    </submittedName>
</protein>
<dbReference type="OrthoDB" id="5391994at2"/>
<keyword evidence="3 5" id="KW-0238">DNA-binding</keyword>
<evidence type="ECO:0000256" key="3">
    <source>
        <dbReference type="ARBA" id="ARBA00023125"/>
    </source>
</evidence>
<dbReference type="PANTHER" id="PTHR30629:SF2">
    <property type="entry name" value="PROPHAGE INTEGRASE INTS-RELATED"/>
    <property type="match status" value="1"/>
</dbReference>
<sequence>MGNIRVQPSGKLYFDFRYLGKRCREVTALPNTAPNRKRLEAVMGKIEIEIGNGRFDYAAYFPTSSFLKTILLEQKRSDQGRLGEELPTFERMVRSWLAEHEVEWRANYRNTIFSLFEKHIIPFLGGLPVDAITRDDLVDFRNSRVRYRTPGGIALQTGSINRMMTLVKAVIEEACARYKIPNPYERIKKLKEEKRHITPFTLDEVSRILEDVRADFRDYLIIKFFTGMRTGEVHGLRWKCVDFDRGFIAVRETHGKSGFEYTKNDPSQRDIRMSSKVREALQRQFKITGHYGRDGLVFCNRNGLPVDDKNFCNRIWKPMLEDLVIPYRRPYDTRHTAATLMLASGESPEWIANQLGHSNTKMLFSVYSNFVPNLTRNDGSAMDRLITTSVSNL</sequence>
<comment type="similarity">
    <text evidence="1">Belongs to the 'phage' integrase family.</text>
</comment>
<dbReference type="Proteomes" id="UP000256774">
    <property type="component" value="Unassembled WGS sequence"/>
</dbReference>
<comment type="caution">
    <text evidence="8">The sequence shown here is derived from an EMBL/GenBank/DDBJ whole genome shotgun (WGS) entry which is preliminary data.</text>
</comment>
<keyword evidence="2" id="KW-0229">DNA integration</keyword>
<dbReference type="Pfam" id="PF00589">
    <property type="entry name" value="Phage_integrase"/>
    <property type="match status" value="1"/>
</dbReference>
<dbReference type="Gene3D" id="1.10.150.130">
    <property type="match status" value="1"/>
</dbReference>
<evidence type="ECO:0000259" key="7">
    <source>
        <dbReference type="PROSITE" id="PS51900"/>
    </source>
</evidence>
<evidence type="ECO:0000313" key="9">
    <source>
        <dbReference type="Proteomes" id="UP000256774"/>
    </source>
</evidence>
<feature type="domain" description="Core-binding (CB)" evidence="7">
    <location>
        <begin position="87"/>
        <end position="175"/>
    </location>
</feature>
<dbReference type="PROSITE" id="PS51898">
    <property type="entry name" value="TYR_RECOMBINASE"/>
    <property type="match status" value="1"/>
</dbReference>
<dbReference type="PANTHER" id="PTHR30629">
    <property type="entry name" value="PROPHAGE INTEGRASE"/>
    <property type="match status" value="1"/>
</dbReference>
<keyword evidence="4" id="KW-0233">DNA recombination</keyword>
<dbReference type="InterPro" id="IPR013762">
    <property type="entry name" value="Integrase-like_cat_sf"/>
</dbReference>
<dbReference type="InterPro" id="IPR044068">
    <property type="entry name" value="CB"/>
</dbReference>
<dbReference type="PROSITE" id="PS51900">
    <property type="entry name" value="CB"/>
    <property type="match status" value="1"/>
</dbReference>
<reference evidence="8 9" key="1">
    <citation type="submission" date="2018-08" db="EMBL/GenBank/DDBJ databases">
        <title>Genomic Encyclopedia of Type Strains, Phase IV (KMG-IV): sequencing the most valuable type-strain genomes for metagenomic binning, comparative biology and taxonomic classification.</title>
        <authorList>
            <person name="Goeker M."/>
        </authorList>
    </citation>
    <scope>NUCLEOTIDE SEQUENCE [LARGE SCALE GENOMIC DNA]</scope>
    <source>
        <strain evidence="8 9">DSM 26022</strain>
    </source>
</reference>
<gene>
    <name evidence="8" type="ORF">DFR26_1267</name>
</gene>
<evidence type="ECO:0000256" key="1">
    <source>
        <dbReference type="ARBA" id="ARBA00008857"/>
    </source>
</evidence>
<dbReference type="InterPro" id="IPR010998">
    <property type="entry name" value="Integrase_recombinase_N"/>
</dbReference>
<dbReference type="CDD" id="cd01189">
    <property type="entry name" value="INT_ICEBs1_C_like"/>
    <property type="match status" value="1"/>
</dbReference>
<evidence type="ECO:0000313" key="8">
    <source>
        <dbReference type="EMBL" id="REH39088.1"/>
    </source>
</evidence>
<dbReference type="GO" id="GO:0003677">
    <property type="term" value="F:DNA binding"/>
    <property type="evidence" value="ECO:0007669"/>
    <property type="project" value="UniProtKB-UniRule"/>
</dbReference>
<name>A0A3E0H732_9GAMM</name>
<dbReference type="SUPFAM" id="SSF56349">
    <property type="entry name" value="DNA breaking-rejoining enzymes"/>
    <property type="match status" value="1"/>
</dbReference>
<dbReference type="InterPro" id="IPR050808">
    <property type="entry name" value="Phage_Integrase"/>
</dbReference>
<accession>A0A3E0H732</accession>
<dbReference type="Pfam" id="PF12167">
    <property type="entry name" value="Arm-DNA-bind_2"/>
    <property type="match status" value="1"/>
</dbReference>
<evidence type="ECO:0000256" key="5">
    <source>
        <dbReference type="PROSITE-ProRule" id="PRU01248"/>
    </source>
</evidence>
<dbReference type="EMBL" id="QUNR01000002">
    <property type="protein sequence ID" value="REH39088.1"/>
    <property type="molecule type" value="Genomic_DNA"/>
</dbReference>
<dbReference type="GO" id="GO:0006310">
    <property type="term" value="P:DNA recombination"/>
    <property type="evidence" value="ECO:0007669"/>
    <property type="project" value="UniProtKB-KW"/>
</dbReference>
<evidence type="ECO:0000256" key="2">
    <source>
        <dbReference type="ARBA" id="ARBA00022908"/>
    </source>
</evidence>
<organism evidence="8 9">
    <name type="scientific">Paraperlucidibaca baekdonensis</name>
    <dbReference type="NCBI Taxonomy" id="748120"/>
    <lineage>
        <taxon>Bacteria</taxon>
        <taxon>Pseudomonadati</taxon>
        <taxon>Pseudomonadota</taxon>
        <taxon>Gammaproteobacteria</taxon>
        <taxon>Moraxellales</taxon>
        <taxon>Moraxellaceae</taxon>
        <taxon>Paraperlucidibaca</taxon>
    </lineage>
</organism>